<keyword evidence="6" id="KW-0479">Metal-binding</keyword>
<dbReference type="EMBL" id="MUIZ01000001">
    <property type="protein sequence ID" value="OUK05398.1"/>
    <property type="molecule type" value="Genomic_DNA"/>
</dbReference>
<dbReference type="PANTHER" id="PTHR43281">
    <property type="entry name" value="FARNESYL DIPHOSPHATE SYNTHASE"/>
    <property type="match status" value="1"/>
</dbReference>
<dbReference type="InterPro" id="IPR000092">
    <property type="entry name" value="Polyprenyl_synt"/>
</dbReference>
<dbReference type="AlphaFoldDB" id="A0A252CFS9"/>
<dbReference type="PROSITE" id="PS00444">
    <property type="entry name" value="POLYPRENYL_SYNTHASE_2"/>
    <property type="match status" value="1"/>
</dbReference>
<dbReference type="InterPro" id="IPR033749">
    <property type="entry name" value="Polyprenyl_synt_CS"/>
</dbReference>
<evidence type="ECO:0000256" key="11">
    <source>
        <dbReference type="ARBA" id="ARBA00049399"/>
    </source>
</evidence>
<reference evidence="13 14" key="1">
    <citation type="submission" date="2017-02" db="EMBL/GenBank/DDBJ databases">
        <authorList>
            <person name="Peterson S.W."/>
        </authorList>
    </citation>
    <scope>NUCLEOTIDE SEQUENCE [LARGE SCALE GENOMIC DNA]</scope>
    <source>
        <strain evidence="13">159469</strain>
    </source>
</reference>
<dbReference type="GO" id="GO:0004337">
    <property type="term" value="F:(2E,6E)-farnesyl diphosphate synthase activity"/>
    <property type="evidence" value="ECO:0007669"/>
    <property type="project" value="UniProtKB-EC"/>
</dbReference>
<dbReference type="GO" id="GO:0046872">
    <property type="term" value="F:metal ion binding"/>
    <property type="evidence" value="ECO:0007669"/>
    <property type="project" value="UniProtKB-KW"/>
</dbReference>
<dbReference type="EC" id="2.5.1.10" evidence="3"/>
<evidence type="ECO:0000256" key="1">
    <source>
        <dbReference type="ARBA" id="ARBA00001946"/>
    </source>
</evidence>
<dbReference type="Proteomes" id="UP000194606">
    <property type="component" value="Unassembled WGS sequence"/>
</dbReference>
<keyword evidence="5 12" id="KW-0808">Transferase</keyword>
<evidence type="ECO:0000256" key="10">
    <source>
        <dbReference type="ARBA" id="ARBA00032873"/>
    </source>
</evidence>
<dbReference type="GO" id="GO:0005737">
    <property type="term" value="C:cytoplasm"/>
    <property type="evidence" value="ECO:0007669"/>
    <property type="project" value="UniProtKB-ARBA"/>
</dbReference>
<comment type="caution">
    <text evidence="13">The sequence shown here is derived from an EMBL/GenBank/DDBJ whole genome shotgun (WGS) entry which is preliminary data.</text>
</comment>
<evidence type="ECO:0000256" key="12">
    <source>
        <dbReference type="RuleBase" id="RU004466"/>
    </source>
</evidence>
<dbReference type="FunFam" id="1.10.600.10:FF:000001">
    <property type="entry name" value="Geranylgeranyl diphosphate synthase"/>
    <property type="match status" value="1"/>
</dbReference>
<evidence type="ECO:0000256" key="3">
    <source>
        <dbReference type="ARBA" id="ARBA00012439"/>
    </source>
</evidence>
<evidence type="ECO:0000256" key="2">
    <source>
        <dbReference type="ARBA" id="ARBA00006706"/>
    </source>
</evidence>
<keyword evidence="7" id="KW-0460">Magnesium</keyword>
<dbReference type="Gene3D" id="1.10.600.10">
    <property type="entry name" value="Farnesyl Diphosphate Synthase"/>
    <property type="match status" value="1"/>
</dbReference>
<dbReference type="SUPFAM" id="SSF48576">
    <property type="entry name" value="Terpenoid synthases"/>
    <property type="match status" value="1"/>
</dbReference>
<evidence type="ECO:0000256" key="9">
    <source>
        <dbReference type="ARBA" id="ARBA00032380"/>
    </source>
</evidence>
<comment type="similarity">
    <text evidence="2 12">Belongs to the FPP/GGPP synthase family.</text>
</comment>
<evidence type="ECO:0000313" key="14">
    <source>
        <dbReference type="Proteomes" id="UP000194606"/>
    </source>
</evidence>
<evidence type="ECO:0000256" key="8">
    <source>
        <dbReference type="ARBA" id="ARBA00023229"/>
    </source>
</evidence>
<protein>
    <recommendedName>
        <fullName evidence="4">Farnesyl diphosphate synthase</fullName>
        <ecNumber evidence="3">2.5.1.10</ecNumber>
    </recommendedName>
    <alternativeName>
        <fullName evidence="10">(2E,6E)-farnesyl diphosphate synthase</fullName>
    </alternativeName>
    <alternativeName>
        <fullName evidence="9">Geranyltranstransferase</fullName>
    </alternativeName>
</protein>
<dbReference type="RefSeq" id="WP_086582168.1">
    <property type="nucleotide sequence ID" value="NZ_MUIZ01000001.1"/>
</dbReference>
<keyword evidence="8" id="KW-0414">Isoprene biosynthesis</keyword>
<dbReference type="InterPro" id="IPR008949">
    <property type="entry name" value="Isoprenoid_synthase_dom_sf"/>
</dbReference>
<name>A0A252CFS9_9LACT</name>
<proteinExistence type="inferred from homology"/>
<evidence type="ECO:0000256" key="4">
    <source>
        <dbReference type="ARBA" id="ARBA00015100"/>
    </source>
</evidence>
<evidence type="ECO:0000313" key="13">
    <source>
        <dbReference type="EMBL" id="OUK05398.1"/>
    </source>
</evidence>
<dbReference type="SFLD" id="SFLDG01017">
    <property type="entry name" value="Polyprenyl_Transferase_Like"/>
    <property type="match status" value="1"/>
</dbReference>
<sequence>MITDMNRLNQELIKFYKKADIPQHLADAVTYSLAAGGKRIRPLLFLKMLESLGVTLETAHYQVATTVEMIHAGSLIHDDLPAMDNDDYRRGQLTNHKKFDEATAILAGDALFLDPYYLLATASLPAVMVVSLVKELSFASGALGMVAGQILDMEGEGKNLSLEQVKKIHHLKTGRMLTFPFVAAGIIAEQSEAVIAKLREIGQNLGLAFQIRDDIIDVTGTFEEIGKTPGKDQAEEKSTYVALLGLKGAQEALEELLTAVKSDLAQITSSAEIVEIIESLEIK</sequence>
<dbReference type="CDD" id="cd00685">
    <property type="entry name" value="Trans_IPPS_HT"/>
    <property type="match status" value="1"/>
</dbReference>
<dbReference type="Pfam" id="PF00348">
    <property type="entry name" value="polyprenyl_synt"/>
    <property type="match status" value="1"/>
</dbReference>
<evidence type="ECO:0000256" key="7">
    <source>
        <dbReference type="ARBA" id="ARBA00022842"/>
    </source>
</evidence>
<dbReference type="PROSITE" id="PS00723">
    <property type="entry name" value="POLYPRENYL_SYNTHASE_1"/>
    <property type="match status" value="1"/>
</dbReference>
<dbReference type="NCBIfam" id="NF045485">
    <property type="entry name" value="FPPsyn"/>
    <property type="match status" value="1"/>
</dbReference>
<comment type="catalytic activity">
    <reaction evidence="11">
        <text>isopentenyl diphosphate + (2E)-geranyl diphosphate = (2E,6E)-farnesyl diphosphate + diphosphate</text>
        <dbReference type="Rhea" id="RHEA:19361"/>
        <dbReference type="ChEBI" id="CHEBI:33019"/>
        <dbReference type="ChEBI" id="CHEBI:58057"/>
        <dbReference type="ChEBI" id="CHEBI:128769"/>
        <dbReference type="ChEBI" id="CHEBI:175763"/>
        <dbReference type="EC" id="2.5.1.10"/>
    </reaction>
</comment>
<comment type="cofactor">
    <cofactor evidence="1">
        <name>Mg(2+)</name>
        <dbReference type="ChEBI" id="CHEBI:18420"/>
    </cofactor>
</comment>
<evidence type="ECO:0000256" key="6">
    <source>
        <dbReference type="ARBA" id="ARBA00022723"/>
    </source>
</evidence>
<evidence type="ECO:0000256" key="5">
    <source>
        <dbReference type="ARBA" id="ARBA00022679"/>
    </source>
</evidence>
<dbReference type="GO" id="GO:0016114">
    <property type="term" value="P:terpenoid biosynthetic process"/>
    <property type="evidence" value="ECO:0007669"/>
    <property type="project" value="UniProtKB-ARBA"/>
</dbReference>
<gene>
    <name evidence="13" type="ORF">BZZ03_01395</name>
</gene>
<accession>A0A252CFS9</accession>
<dbReference type="InterPro" id="IPR053378">
    <property type="entry name" value="Prenyl_diphosphate_synthase"/>
</dbReference>
<dbReference type="SFLD" id="SFLDS00005">
    <property type="entry name" value="Isoprenoid_Synthase_Type_I"/>
    <property type="match status" value="1"/>
</dbReference>
<dbReference type="PANTHER" id="PTHR43281:SF1">
    <property type="entry name" value="FARNESYL DIPHOSPHATE SYNTHASE"/>
    <property type="match status" value="1"/>
</dbReference>
<organism evidence="13 14">
    <name type="scientific">Lactococcus petauri</name>
    <dbReference type="NCBI Taxonomy" id="1940789"/>
    <lineage>
        <taxon>Bacteria</taxon>
        <taxon>Bacillati</taxon>
        <taxon>Bacillota</taxon>
        <taxon>Bacilli</taxon>
        <taxon>Lactobacillales</taxon>
        <taxon>Streptococcaceae</taxon>
        <taxon>Lactococcus</taxon>
    </lineage>
</organism>